<dbReference type="PROSITE" id="PS50850">
    <property type="entry name" value="MFS"/>
    <property type="match status" value="1"/>
</dbReference>
<dbReference type="PANTHER" id="PTHR48022">
    <property type="entry name" value="PLASTIDIC GLUCOSE TRANSPORTER 4"/>
    <property type="match status" value="1"/>
</dbReference>
<dbReference type="EMBL" id="PDNA01000292">
    <property type="protein sequence ID" value="PGG98535.1"/>
    <property type="molecule type" value="Genomic_DNA"/>
</dbReference>
<evidence type="ECO:0000256" key="3">
    <source>
        <dbReference type="ARBA" id="ARBA00022448"/>
    </source>
</evidence>
<dbReference type="InterPro" id="IPR005828">
    <property type="entry name" value="MFS_sugar_transport-like"/>
</dbReference>
<evidence type="ECO:0000256" key="1">
    <source>
        <dbReference type="ARBA" id="ARBA00004141"/>
    </source>
</evidence>
<comment type="subcellular location">
    <subcellularLocation>
        <location evidence="1">Membrane</location>
        <topology evidence="1">Multi-pass membrane protein</topology>
    </subcellularLocation>
</comment>
<dbReference type="FunFam" id="1.20.1250.20:FF:000149">
    <property type="entry name" value="MFS transporter, SP family, general alpha glucoside:H+ symporter"/>
    <property type="match status" value="1"/>
</dbReference>
<dbReference type="InterPro" id="IPR020846">
    <property type="entry name" value="MFS_dom"/>
</dbReference>
<dbReference type="InterPro" id="IPR005829">
    <property type="entry name" value="Sugar_transporter_CS"/>
</dbReference>
<feature type="transmembrane region" description="Helical" evidence="9">
    <location>
        <begin position="231"/>
        <end position="254"/>
    </location>
</feature>
<feature type="transmembrane region" description="Helical" evidence="9">
    <location>
        <begin position="489"/>
        <end position="505"/>
    </location>
</feature>
<dbReference type="Gene3D" id="1.20.1250.20">
    <property type="entry name" value="MFS general substrate transporter like domains"/>
    <property type="match status" value="1"/>
</dbReference>
<dbReference type="SUPFAM" id="SSF103473">
    <property type="entry name" value="MFS general substrate transporter"/>
    <property type="match status" value="1"/>
</dbReference>
<feature type="transmembrane region" description="Helical" evidence="9">
    <location>
        <begin position="201"/>
        <end position="219"/>
    </location>
</feature>
<feature type="transmembrane region" description="Helical" evidence="9">
    <location>
        <begin position="414"/>
        <end position="439"/>
    </location>
</feature>
<feature type="compositionally biased region" description="Polar residues" evidence="8">
    <location>
        <begin position="11"/>
        <end position="24"/>
    </location>
</feature>
<dbReference type="GO" id="GO:0005351">
    <property type="term" value="F:carbohydrate:proton symporter activity"/>
    <property type="evidence" value="ECO:0007669"/>
    <property type="project" value="TreeGrafter"/>
</dbReference>
<gene>
    <name evidence="11" type="ORF">AJ80_09514</name>
</gene>
<organism evidence="11 12">
    <name type="scientific">Polytolypa hystricis (strain UAMH7299)</name>
    <dbReference type="NCBI Taxonomy" id="1447883"/>
    <lineage>
        <taxon>Eukaryota</taxon>
        <taxon>Fungi</taxon>
        <taxon>Dikarya</taxon>
        <taxon>Ascomycota</taxon>
        <taxon>Pezizomycotina</taxon>
        <taxon>Eurotiomycetes</taxon>
        <taxon>Eurotiomycetidae</taxon>
        <taxon>Onygenales</taxon>
        <taxon>Onygenales incertae sedis</taxon>
        <taxon>Polytolypa</taxon>
    </lineage>
</organism>
<dbReference type="STRING" id="1447883.A0A2B7WP41"/>
<evidence type="ECO:0000313" key="12">
    <source>
        <dbReference type="Proteomes" id="UP000224634"/>
    </source>
</evidence>
<dbReference type="PROSITE" id="PS00217">
    <property type="entry name" value="SUGAR_TRANSPORT_2"/>
    <property type="match status" value="1"/>
</dbReference>
<evidence type="ECO:0000256" key="8">
    <source>
        <dbReference type="SAM" id="MobiDB-lite"/>
    </source>
</evidence>
<dbReference type="InterPro" id="IPR036259">
    <property type="entry name" value="MFS_trans_sf"/>
</dbReference>
<dbReference type="GO" id="GO:0016020">
    <property type="term" value="C:membrane"/>
    <property type="evidence" value="ECO:0007669"/>
    <property type="project" value="UniProtKB-SubCell"/>
</dbReference>
<feature type="transmembrane region" description="Helical" evidence="9">
    <location>
        <begin position="168"/>
        <end position="189"/>
    </location>
</feature>
<dbReference type="NCBIfam" id="TIGR00879">
    <property type="entry name" value="SP"/>
    <property type="match status" value="1"/>
</dbReference>
<feature type="transmembrane region" description="Helical" evidence="9">
    <location>
        <begin position="362"/>
        <end position="380"/>
    </location>
</feature>
<evidence type="ECO:0000256" key="2">
    <source>
        <dbReference type="ARBA" id="ARBA00010992"/>
    </source>
</evidence>
<dbReference type="Proteomes" id="UP000224634">
    <property type="component" value="Unassembled WGS sequence"/>
</dbReference>
<feature type="region of interest" description="Disordered" evidence="8">
    <location>
        <begin position="1"/>
        <end position="28"/>
    </location>
</feature>
<dbReference type="PANTHER" id="PTHR48022:SF76">
    <property type="entry name" value="MALTOSE PERMEASE, PUTATIVE (AFU_ORTHOLOGUE AFUA_8G07240)-RELATED"/>
    <property type="match status" value="1"/>
</dbReference>
<keyword evidence="6 9" id="KW-0472">Membrane</keyword>
<evidence type="ECO:0000256" key="9">
    <source>
        <dbReference type="SAM" id="Phobius"/>
    </source>
</evidence>
<dbReference type="InterPro" id="IPR003663">
    <property type="entry name" value="Sugar/inositol_transpt"/>
</dbReference>
<accession>A0A2B7WP41</accession>
<evidence type="ECO:0000259" key="10">
    <source>
        <dbReference type="PROSITE" id="PS50850"/>
    </source>
</evidence>
<comment type="similarity">
    <text evidence="2 7">Belongs to the major facilitator superfamily. Sugar transporter (TC 2.A.1.1) family.</text>
</comment>
<evidence type="ECO:0000256" key="7">
    <source>
        <dbReference type="RuleBase" id="RU003346"/>
    </source>
</evidence>
<feature type="transmembrane region" description="Helical" evidence="9">
    <location>
        <begin position="387"/>
        <end position="408"/>
    </location>
</feature>
<evidence type="ECO:0000256" key="6">
    <source>
        <dbReference type="ARBA" id="ARBA00023136"/>
    </source>
</evidence>
<proteinExistence type="inferred from homology"/>
<keyword evidence="4 9" id="KW-0812">Transmembrane</keyword>
<reference evidence="11 12" key="1">
    <citation type="submission" date="2017-10" db="EMBL/GenBank/DDBJ databases">
        <title>Comparative genomics in systemic dimorphic fungi from Ajellomycetaceae.</title>
        <authorList>
            <person name="Munoz J.F."/>
            <person name="Mcewen J.G."/>
            <person name="Clay O.K."/>
            <person name="Cuomo C.A."/>
        </authorList>
    </citation>
    <scope>NUCLEOTIDE SEQUENCE [LARGE SCALE GENOMIC DNA]</scope>
    <source>
        <strain evidence="11 12">UAMH7299</strain>
    </source>
</reference>
<feature type="transmembrane region" description="Helical" evidence="9">
    <location>
        <begin position="460"/>
        <end position="477"/>
    </location>
</feature>
<dbReference type="AlphaFoldDB" id="A0A2B7WP41"/>
<keyword evidence="3 7" id="KW-0813">Transport</keyword>
<dbReference type="OrthoDB" id="6612291at2759"/>
<protein>
    <recommendedName>
        <fullName evidence="10">Major facilitator superfamily (MFS) profile domain-containing protein</fullName>
    </recommendedName>
</protein>
<feature type="transmembrane region" description="Helical" evidence="9">
    <location>
        <begin position="324"/>
        <end position="346"/>
    </location>
</feature>
<dbReference type="Pfam" id="PF00083">
    <property type="entry name" value="Sugar_tr"/>
    <property type="match status" value="1"/>
</dbReference>
<sequence>MDEEKGAQDGNIHTPSAPPTNAGNSPPDLITAGNLVKANFDAKRAAENERSMTLMQALKIYPKAVGWSVLLSSTLIMEGYDLALLGSLYASPEFNKKYGILGPGGKYLVPASWQSALSNGARAGEVIGLLVNGVVSERYGYRKTMVASLFAMILFIFILFFAPNVQVLVVGEVFCGIPWGIFQTLSTAYASEVCPVVLRPYLTTFVNMCWVIGQFFAAGVNRASVERPDQWAYRIPFGVQWVWPVPILLGCLFAPDSPWWHVRRGDSAGARKALQRLTSEGDTSFDLDETIAMIEHTNELEKSLSSGTSYRDCFRGTDLRRTEIVCCVWLVQTLCGTNLMGYFAYFCVQAGLPTVHSFDLSLGQYALGLIGTMGSWFLMAKAGRRTIYFTGLCVLFTVLIIVGSLSFAPSDNSAAKWAIGAMLIAFTFIYDFTVGPVTYSFVAELSSTRLKAKTIVLARSLYNISNIVINVLTNYQLGTTAWNWGARSAYFWAGTCLVSTVWVFFRLPEPKGRTYGELDLLFEHRVPARMFKHTKVDPYAHGLQIGEFKDKEIEVLDDKSM</sequence>
<evidence type="ECO:0000256" key="5">
    <source>
        <dbReference type="ARBA" id="ARBA00022989"/>
    </source>
</evidence>
<dbReference type="InterPro" id="IPR050360">
    <property type="entry name" value="MFS_Sugar_Transporters"/>
</dbReference>
<evidence type="ECO:0000313" key="11">
    <source>
        <dbReference type="EMBL" id="PGG98535.1"/>
    </source>
</evidence>
<keyword evidence="12" id="KW-1185">Reference proteome</keyword>
<feature type="domain" description="Major facilitator superfamily (MFS) profile" evidence="10">
    <location>
        <begin position="67"/>
        <end position="511"/>
    </location>
</feature>
<comment type="caution">
    <text evidence="11">The sequence shown here is derived from an EMBL/GenBank/DDBJ whole genome shotgun (WGS) entry which is preliminary data.</text>
</comment>
<keyword evidence="5 9" id="KW-1133">Transmembrane helix</keyword>
<name>A0A2B7WP41_POLH7</name>
<feature type="transmembrane region" description="Helical" evidence="9">
    <location>
        <begin position="145"/>
        <end position="162"/>
    </location>
</feature>
<evidence type="ECO:0000256" key="4">
    <source>
        <dbReference type="ARBA" id="ARBA00022692"/>
    </source>
</evidence>